<name>A0AAN6SRM6_9PEZI</name>
<dbReference type="SUPFAM" id="SSF53383">
    <property type="entry name" value="PLP-dependent transferases"/>
    <property type="match status" value="1"/>
</dbReference>
<evidence type="ECO:0000256" key="4">
    <source>
        <dbReference type="RuleBase" id="RU362118"/>
    </source>
</evidence>
<dbReference type="FunFam" id="3.40.640.10:FF:000072">
    <property type="entry name" value="Putative cystathionine beta-lyase"/>
    <property type="match status" value="1"/>
</dbReference>
<dbReference type="FunFam" id="3.90.1150.10:FF:000066">
    <property type="entry name" value="Putative cystathionine beta-lyase"/>
    <property type="match status" value="1"/>
</dbReference>
<dbReference type="InterPro" id="IPR015424">
    <property type="entry name" value="PyrdxlP-dep_Trfase"/>
</dbReference>
<dbReference type="PANTHER" id="PTHR11808:SF35">
    <property type="entry name" value="CYSTATHIONINE GAMMA-SYNTHASE (AFU_ORTHOLOGUE AFUA_7G01590)"/>
    <property type="match status" value="1"/>
</dbReference>
<dbReference type="GO" id="GO:0005737">
    <property type="term" value="C:cytoplasm"/>
    <property type="evidence" value="ECO:0007669"/>
    <property type="project" value="TreeGrafter"/>
</dbReference>
<dbReference type="GO" id="GO:0016846">
    <property type="term" value="F:carbon-sulfur lyase activity"/>
    <property type="evidence" value="ECO:0007669"/>
    <property type="project" value="TreeGrafter"/>
</dbReference>
<comment type="similarity">
    <text evidence="4">Belongs to the trans-sulfuration enzymes family.</text>
</comment>
<feature type="modified residue" description="N6-(pyridoxal phosphate)lysine" evidence="3">
    <location>
        <position position="226"/>
    </location>
</feature>
<dbReference type="InterPro" id="IPR000277">
    <property type="entry name" value="Cys/Met-Metab_PyrdxlP-dep_enz"/>
</dbReference>
<reference evidence="6" key="1">
    <citation type="journal article" date="2023" name="Mol. Phylogenet. Evol.">
        <title>Genome-scale phylogeny and comparative genomics of the fungal order Sordariales.</title>
        <authorList>
            <person name="Hensen N."/>
            <person name="Bonometti L."/>
            <person name="Westerberg I."/>
            <person name="Brannstrom I.O."/>
            <person name="Guillou S."/>
            <person name="Cros-Aarteil S."/>
            <person name="Calhoun S."/>
            <person name="Haridas S."/>
            <person name="Kuo A."/>
            <person name="Mondo S."/>
            <person name="Pangilinan J."/>
            <person name="Riley R."/>
            <person name="LaButti K."/>
            <person name="Andreopoulos B."/>
            <person name="Lipzen A."/>
            <person name="Chen C."/>
            <person name="Yan M."/>
            <person name="Daum C."/>
            <person name="Ng V."/>
            <person name="Clum A."/>
            <person name="Steindorff A."/>
            <person name="Ohm R.A."/>
            <person name="Martin F."/>
            <person name="Silar P."/>
            <person name="Natvig D.O."/>
            <person name="Lalanne C."/>
            <person name="Gautier V."/>
            <person name="Ament-Velasquez S.L."/>
            <person name="Kruys A."/>
            <person name="Hutchinson M.I."/>
            <person name="Powell A.J."/>
            <person name="Barry K."/>
            <person name="Miller A.N."/>
            <person name="Grigoriev I.V."/>
            <person name="Debuchy R."/>
            <person name="Gladieux P."/>
            <person name="Hiltunen Thoren M."/>
            <person name="Johannesson H."/>
        </authorList>
    </citation>
    <scope>NUCLEOTIDE SEQUENCE [LARGE SCALE GENOMIC DNA]</scope>
    <source>
        <strain evidence="6">CBS 284.82</strain>
    </source>
</reference>
<dbReference type="GO" id="GO:0019346">
    <property type="term" value="P:transsulfuration"/>
    <property type="evidence" value="ECO:0007669"/>
    <property type="project" value="InterPro"/>
</dbReference>
<accession>A0AAN6SRM6</accession>
<evidence type="ECO:0000256" key="3">
    <source>
        <dbReference type="PIRSR" id="PIRSR001434-2"/>
    </source>
</evidence>
<dbReference type="EMBL" id="MU854392">
    <property type="protein sequence ID" value="KAK4039770.1"/>
    <property type="molecule type" value="Genomic_DNA"/>
</dbReference>
<comment type="caution">
    <text evidence="5">The sequence shown here is derived from an EMBL/GenBank/DDBJ whole genome shotgun (WGS) entry which is preliminary data.</text>
</comment>
<dbReference type="InterPro" id="IPR054542">
    <property type="entry name" value="Cys_met_metab_PP"/>
</dbReference>
<proteinExistence type="inferred from homology"/>
<gene>
    <name evidence="5" type="ORF">C8A01DRAFT_16279</name>
</gene>
<comment type="cofactor">
    <cofactor evidence="1 4">
        <name>pyridoxal 5'-phosphate</name>
        <dbReference type="ChEBI" id="CHEBI:597326"/>
    </cofactor>
</comment>
<dbReference type="AlphaFoldDB" id="A0AAN6SRM6"/>
<dbReference type="Pfam" id="PF01053">
    <property type="entry name" value="Cys_Met_Meta_PP"/>
    <property type="match status" value="1"/>
</dbReference>
<dbReference type="PROSITE" id="PS00868">
    <property type="entry name" value="CYS_MET_METAB_PP"/>
    <property type="match status" value="1"/>
</dbReference>
<protein>
    <submittedName>
        <fullName evidence="5">Cys/Met metabolism PLP-dependent enzyme-domain-containing protein</fullName>
    </submittedName>
</protein>
<evidence type="ECO:0000313" key="6">
    <source>
        <dbReference type="Proteomes" id="UP001303115"/>
    </source>
</evidence>
<dbReference type="InterPro" id="IPR015422">
    <property type="entry name" value="PyrdxlP-dep_Trfase_small"/>
</dbReference>
<dbReference type="Gene3D" id="3.40.640.10">
    <property type="entry name" value="Type I PLP-dependent aspartate aminotransferase-like (Major domain)"/>
    <property type="match status" value="1"/>
</dbReference>
<evidence type="ECO:0000313" key="5">
    <source>
        <dbReference type="EMBL" id="KAK4039770.1"/>
    </source>
</evidence>
<evidence type="ECO:0000256" key="2">
    <source>
        <dbReference type="ARBA" id="ARBA00022898"/>
    </source>
</evidence>
<evidence type="ECO:0000256" key="1">
    <source>
        <dbReference type="ARBA" id="ARBA00001933"/>
    </source>
</evidence>
<sequence length="426" mass="46952">MVSNGTPEKRAAGAGPNQLAAAFGRQLSLASRSVHADDYTNTHTAVAPPMHVSTTFRYAENPDDLVPWSDMDPNTAQDWYIYSRENSPNTNRYETILSSLLGGPAVSYASGLAAFHAMVVFLNPKRVAIGGGYHGCHGILKLMHKLNGLEQLELEDEADLAKLQKGDIIHVETPLNPTGEARDLAYYRAKANELGCYLTVDATFAPPPLQDPFRYGVDVVMHSGTKYFGGHSDMLSGVLAIHPDRAHGRDGKPGWLSELREERLHLGGVMGNFEGWLGVRSLRTLELRVKRQSESTRQLVDWLASEKKAGGNVVADLVHKIQHSSLQPEASDPESWLSKQMPNGHGPVFSLWLASEEHAKRLPSKLFLFHHATSLGGVESLVEWRAMSDTTVDRRLVRVSIGVEGWEDLRDDLLQGLQALSKELKN</sequence>
<dbReference type="Proteomes" id="UP001303115">
    <property type="component" value="Unassembled WGS sequence"/>
</dbReference>
<dbReference type="PANTHER" id="PTHR11808">
    <property type="entry name" value="TRANS-SULFURATION ENZYME FAMILY MEMBER"/>
    <property type="match status" value="1"/>
</dbReference>
<organism evidence="5 6">
    <name type="scientific">Parachaetomium inaequale</name>
    <dbReference type="NCBI Taxonomy" id="2588326"/>
    <lineage>
        <taxon>Eukaryota</taxon>
        <taxon>Fungi</taxon>
        <taxon>Dikarya</taxon>
        <taxon>Ascomycota</taxon>
        <taxon>Pezizomycotina</taxon>
        <taxon>Sordariomycetes</taxon>
        <taxon>Sordariomycetidae</taxon>
        <taxon>Sordariales</taxon>
        <taxon>Chaetomiaceae</taxon>
        <taxon>Parachaetomium</taxon>
    </lineage>
</organism>
<dbReference type="Gene3D" id="3.90.1150.10">
    <property type="entry name" value="Aspartate Aminotransferase, domain 1"/>
    <property type="match status" value="1"/>
</dbReference>
<dbReference type="GO" id="GO:0030170">
    <property type="term" value="F:pyridoxal phosphate binding"/>
    <property type="evidence" value="ECO:0007669"/>
    <property type="project" value="InterPro"/>
</dbReference>
<keyword evidence="2 3" id="KW-0663">Pyridoxal phosphate</keyword>
<dbReference type="InterPro" id="IPR015421">
    <property type="entry name" value="PyrdxlP-dep_Trfase_major"/>
</dbReference>
<dbReference type="PIRSF" id="PIRSF001434">
    <property type="entry name" value="CGS"/>
    <property type="match status" value="1"/>
</dbReference>
<keyword evidence="6" id="KW-1185">Reference proteome</keyword>